<dbReference type="PANTHER" id="PTHR43884">
    <property type="entry name" value="ACYL-COA DEHYDROGENASE"/>
    <property type="match status" value="1"/>
</dbReference>
<organism evidence="9 10">
    <name type="scientific">Caballeronia ptereochthonis</name>
    <dbReference type="NCBI Taxonomy" id="1777144"/>
    <lineage>
        <taxon>Bacteria</taxon>
        <taxon>Pseudomonadati</taxon>
        <taxon>Pseudomonadota</taxon>
        <taxon>Betaproteobacteria</taxon>
        <taxon>Burkholderiales</taxon>
        <taxon>Burkholderiaceae</taxon>
        <taxon>Caballeronia</taxon>
    </lineage>
</organism>
<sequence>MDFSYSDEQRQLADSLRRFAEERYPIETRRGTVRERNAFSRDAWCAYAEFGLLGLTISSDYGGFDGGALDTFVVQYEAGRALLPEPLISCGVVATGLIQRYGSEPQRHDFLRAIADGSEIVTLAYQEADTRYDFTRPLTAVRRVEGGFVLDGRKTHVWHADNAQTLIVSGWNGAAQAVSLFLVPLSSPGVSVWPYPVLDGERCAEVELRSVRVSHGALLGGASHGIEMLETALDLGIAALCASSAGAMERLIEMTAEYLRTRKQFGQPLGRFQALRHRMADMLVQKELALSMAHVAAAALDVPDAAQRRRMIASAKIIVSKAARFIGQQAVQLHGGMGVTAELPVGDYLKYLIASTLRFGDADFHTEILADLPDEAHAG</sequence>
<keyword evidence="3" id="KW-0285">Flavoprotein</keyword>
<evidence type="ECO:0000256" key="1">
    <source>
        <dbReference type="ARBA" id="ARBA00001974"/>
    </source>
</evidence>
<keyword evidence="10" id="KW-1185">Reference proteome</keyword>
<dbReference type="PANTHER" id="PTHR43884:SF20">
    <property type="entry name" value="ACYL-COA DEHYDROGENASE FADE28"/>
    <property type="match status" value="1"/>
</dbReference>
<dbReference type="InterPro" id="IPR013786">
    <property type="entry name" value="AcylCoA_DH/ox_N"/>
</dbReference>
<dbReference type="Pfam" id="PF02771">
    <property type="entry name" value="Acyl-CoA_dh_N"/>
    <property type="match status" value="1"/>
</dbReference>
<dbReference type="Gene3D" id="2.40.110.10">
    <property type="entry name" value="Butyryl-CoA Dehydrogenase, subunit A, domain 2"/>
    <property type="match status" value="1"/>
</dbReference>
<dbReference type="Gene3D" id="1.20.140.10">
    <property type="entry name" value="Butyryl-CoA Dehydrogenase, subunit A, domain 3"/>
    <property type="match status" value="1"/>
</dbReference>
<evidence type="ECO:0000256" key="3">
    <source>
        <dbReference type="ARBA" id="ARBA00022630"/>
    </source>
</evidence>
<dbReference type="OrthoDB" id="9770681at2"/>
<dbReference type="InterPro" id="IPR009100">
    <property type="entry name" value="AcylCoA_DH/oxidase_NM_dom_sf"/>
</dbReference>
<dbReference type="InterPro" id="IPR037069">
    <property type="entry name" value="AcylCoA_DH/ox_N_sf"/>
</dbReference>
<dbReference type="STRING" id="1777144.AWB83_00498"/>
<dbReference type="EMBL" id="FCOB02000002">
    <property type="protein sequence ID" value="SAK43851.1"/>
    <property type="molecule type" value="Genomic_DNA"/>
</dbReference>
<protein>
    <submittedName>
        <fullName evidence="9">Acyl-CoA dehydrogenase</fullName>
    </submittedName>
</protein>
<keyword evidence="4" id="KW-0274">FAD</keyword>
<evidence type="ECO:0000256" key="2">
    <source>
        <dbReference type="ARBA" id="ARBA00009347"/>
    </source>
</evidence>
<dbReference type="SUPFAM" id="SSF47203">
    <property type="entry name" value="Acyl-CoA dehydrogenase C-terminal domain-like"/>
    <property type="match status" value="1"/>
</dbReference>
<evidence type="ECO:0000259" key="8">
    <source>
        <dbReference type="Pfam" id="PF02771"/>
    </source>
</evidence>
<evidence type="ECO:0000256" key="5">
    <source>
        <dbReference type="ARBA" id="ARBA00023002"/>
    </source>
</evidence>
<feature type="domain" description="Acyl-CoA dehydrogenase/oxidase C-terminal" evidence="6">
    <location>
        <begin position="224"/>
        <end position="370"/>
    </location>
</feature>
<feature type="domain" description="Acyl-CoA dehydrogenase/oxidase N-terminal" evidence="8">
    <location>
        <begin position="6"/>
        <end position="117"/>
    </location>
</feature>
<dbReference type="InterPro" id="IPR006091">
    <property type="entry name" value="Acyl-CoA_Oxase/DH_mid-dom"/>
</dbReference>
<proteinExistence type="inferred from homology"/>
<dbReference type="Gene3D" id="1.10.540.10">
    <property type="entry name" value="Acyl-CoA dehydrogenase/oxidase, N-terminal domain"/>
    <property type="match status" value="1"/>
</dbReference>
<evidence type="ECO:0000259" key="7">
    <source>
        <dbReference type="Pfam" id="PF02770"/>
    </source>
</evidence>
<dbReference type="SUPFAM" id="SSF56645">
    <property type="entry name" value="Acyl-CoA dehydrogenase NM domain-like"/>
    <property type="match status" value="1"/>
</dbReference>
<evidence type="ECO:0000313" key="10">
    <source>
        <dbReference type="Proteomes" id="UP000054978"/>
    </source>
</evidence>
<dbReference type="InterPro" id="IPR036250">
    <property type="entry name" value="AcylCo_DH-like_C"/>
</dbReference>
<evidence type="ECO:0000256" key="4">
    <source>
        <dbReference type="ARBA" id="ARBA00022827"/>
    </source>
</evidence>
<name>A0A157ZE98_9BURK</name>
<comment type="caution">
    <text evidence="9">The sequence shown here is derived from an EMBL/GenBank/DDBJ whole genome shotgun (WGS) entry which is preliminary data.</text>
</comment>
<keyword evidence="5" id="KW-0560">Oxidoreductase</keyword>
<dbReference type="AlphaFoldDB" id="A0A157ZE98"/>
<comment type="cofactor">
    <cofactor evidence="1">
        <name>FAD</name>
        <dbReference type="ChEBI" id="CHEBI:57692"/>
    </cofactor>
</comment>
<comment type="similarity">
    <text evidence="2">Belongs to the acyl-CoA dehydrogenase family.</text>
</comment>
<gene>
    <name evidence="9" type="ORF">AWB83_00498</name>
</gene>
<dbReference type="Pfam" id="PF00441">
    <property type="entry name" value="Acyl-CoA_dh_1"/>
    <property type="match status" value="1"/>
</dbReference>
<dbReference type="InterPro" id="IPR009075">
    <property type="entry name" value="AcylCo_DH/oxidase_C"/>
</dbReference>
<dbReference type="GO" id="GO:0050660">
    <property type="term" value="F:flavin adenine dinucleotide binding"/>
    <property type="evidence" value="ECO:0007669"/>
    <property type="project" value="InterPro"/>
</dbReference>
<feature type="domain" description="Acyl-CoA oxidase/dehydrogenase middle" evidence="7">
    <location>
        <begin position="123"/>
        <end position="200"/>
    </location>
</feature>
<dbReference type="Proteomes" id="UP000054978">
    <property type="component" value="Unassembled WGS sequence"/>
</dbReference>
<dbReference type="RefSeq" id="WP_087042675.1">
    <property type="nucleotide sequence ID" value="NZ_FCOB02000002.1"/>
</dbReference>
<accession>A0A157ZE98</accession>
<dbReference type="CDD" id="cd00567">
    <property type="entry name" value="ACAD"/>
    <property type="match status" value="1"/>
</dbReference>
<evidence type="ECO:0000259" key="6">
    <source>
        <dbReference type="Pfam" id="PF00441"/>
    </source>
</evidence>
<dbReference type="Pfam" id="PF02770">
    <property type="entry name" value="Acyl-CoA_dh_M"/>
    <property type="match status" value="1"/>
</dbReference>
<evidence type="ECO:0000313" key="9">
    <source>
        <dbReference type="EMBL" id="SAK43851.1"/>
    </source>
</evidence>
<dbReference type="GO" id="GO:0003995">
    <property type="term" value="F:acyl-CoA dehydrogenase activity"/>
    <property type="evidence" value="ECO:0007669"/>
    <property type="project" value="TreeGrafter"/>
</dbReference>
<reference evidence="9" key="1">
    <citation type="submission" date="2016-01" db="EMBL/GenBank/DDBJ databases">
        <authorList>
            <person name="Peeters C."/>
        </authorList>
    </citation>
    <scope>NUCLEOTIDE SEQUENCE [LARGE SCALE GENOMIC DNA]</scope>
    <source>
        <strain evidence="9">LMG 29326</strain>
    </source>
</reference>
<dbReference type="InterPro" id="IPR046373">
    <property type="entry name" value="Acyl-CoA_Oxase/DH_mid-dom_sf"/>
</dbReference>